<proteinExistence type="predicted"/>
<dbReference type="InterPro" id="IPR023214">
    <property type="entry name" value="HAD_sf"/>
</dbReference>
<organism evidence="1 2">
    <name type="scientific">Maioricimonas rarisocia</name>
    <dbReference type="NCBI Taxonomy" id="2528026"/>
    <lineage>
        <taxon>Bacteria</taxon>
        <taxon>Pseudomonadati</taxon>
        <taxon>Planctomycetota</taxon>
        <taxon>Planctomycetia</taxon>
        <taxon>Planctomycetales</taxon>
        <taxon>Planctomycetaceae</taxon>
        <taxon>Maioricimonas</taxon>
    </lineage>
</organism>
<dbReference type="GO" id="GO:0016787">
    <property type="term" value="F:hydrolase activity"/>
    <property type="evidence" value="ECO:0007669"/>
    <property type="project" value="UniProtKB-KW"/>
</dbReference>
<dbReference type="PANTHER" id="PTHR43611">
    <property type="entry name" value="ALPHA-D-GLUCOSE 1-PHOSPHATE PHOSPHATASE"/>
    <property type="match status" value="1"/>
</dbReference>
<dbReference type="Gene3D" id="1.10.150.240">
    <property type="entry name" value="Putative phosphatase, domain 2"/>
    <property type="match status" value="1"/>
</dbReference>
<keyword evidence="1" id="KW-0378">Hydrolase</keyword>
<keyword evidence="2" id="KW-1185">Reference proteome</keyword>
<dbReference type="PANTHER" id="PTHR43611:SF3">
    <property type="entry name" value="FLAVIN MONONUCLEOTIDE HYDROLASE 1, CHLOROPLATIC"/>
    <property type="match status" value="1"/>
</dbReference>
<dbReference type="SUPFAM" id="SSF56784">
    <property type="entry name" value="HAD-like"/>
    <property type="match status" value="1"/>
</dbReference>
<evidence type="ECO:0000313" key="1">
    <source>
        <dbReference type="EMBL" id="QDU38426.1"/>
    </source>
</evidence>
<dbReference type="EC" id="3.1.3.-" evidence="1"/>
<dbReference type="InterPro" id="IPR006439">
    <property type="entry name" value="HAD-SF_hydro_IA"/>
</dbReference>
<accession>A0A517Z7G4</accession>
<dbReference type="KEGG" id="mri:Mal4_27530"/>
<gene>
    <name evidence="1" type="primary">yihX</name>
    <name evidence="1" type="ORF">Mal4_27530</name>
</gene>
<dbReference type="Gene3D" id="3.40.50.1000">
    <property type="entry name" value="HAD superfamily/HAD-like"/>
    <property type="match status" value="1"/>
</dbReference>
<dbReference type="RefSeq" id="WP_231746790.1">
    <property type="nucleotide sequence ID" value="NZ_CP036275.1"/>
</dbReference>
<dbReference type="SFLD" id="SFLDS00003">
    <property type="entry name" value="Haloacid_Dehalogenase"/>
    <property type="match status" value="1"/>
</dbReference>
<protein>
    <submittedName>
        <fullName evidence="1">Alpha-D-glucose-1-phosphate phosphatase YihX</fullName>
        <ecNumber evidence="1">3.1.3.-</ecNumber>
    </submittedName>
</protein>
<dbReference type="Proteomes" id="UP000320496">
    <property type="component" value="Chromosome"/>
</dbReference>
<dbReference type="SFLD" id="SFLDG01129">
    <property type="entry name" value="C1.5:_HAD__Beta-PGM__Phosphata"/>
    <property type="match status" value="1"/>
</dbReference>
<reference evidence="1 2" key="1">
    <citation type="submission" date="2019-02" db="EMBL/GenBank/DDBJ databases">
        <title>Deep-cultivation of Planctomycetes and their phenomic and genomic characterization uncovers novel biology.</title>
        <authorList>
            <person name="Wiegand S."/>
            <person name="Jogler M."/>
            <person name="Boedeker C."/>
            <person name="Pinto D."/>
            <person name="Vollmers J."/>
            <person name="Rivas-Marin E."/>
            <person name="Kohn T."/>
            <person name="Peeters S.H."/>
            <person name="Heuer A."/>
            <person name="Rast P."/>
            <person name="Oberbeckmann S."/>
            <person name="Bunk B."/>
            <person name="Jeske O."/>
            <person name="Meyerdierks A."/>
            <person name="Storesund J.E."/>
            <person name="Kallscheuer N."/>
            <person name="Luecker S."/>
            <person name="Lage O.M."/>
            <person name="Pohl T."/>
            <person name="Merkel B.J."/>
            <person name="Hornburger P."/>
            <person name="Mueller R.-W."/>
            <person name="Bruemmer F."/>
            <person name="Labrenz M."/>
            <person name="Spormann A.M."/>
            <person name="Op den Camp H."/>
            <person name="Overmann J."/>
            <person name="Amann R."/>
            <person name="Jetten M.S.M."/>
            <person name="Mascher T."/>
            <person name="Medema M.H."/>
            <person name="Devos D.P."/>
            <person name="Kaster A.-K."/>
            <person name="Ovreas L."/>
            <person name="Rohde M."/>
            <person name="Galperin M.Y."/>
            <person name="Jogler C."/>
        </authorList>
    </citation>
    <scope>NUCLEOTIDE SEQUENCE [LARGE SCALE GENOMIC DNA]</scope>
    <source>
        <strain evidence="1 2">Mal4</strain>
    </source>
</reference>
<dbReference type="InterPro" id="IPR023198">
    <property type="entry name" value="PGP-like_dom2"/>
</dbReference>
<dbReference type="CDD" id="cd02603">
    <property type="entry name" value="HAD_sEH-N_like"/>
    <property type="match status" value="1"/>
</dbReference>
<dbReference type="EMBL" id="CP036275">
    <property type="protein sequence ID" value="QDU38426.1"/>
    <property type="molecule type" value="Genomic_DNA"/>
</dbReference>
<evidence type="ECO:0000313" key="2">
    <source>
        <dbReference type="Proteomes" id="UP000320496"/>
    </source>
</evidence>
<dbReference type="NCBIfam" id="TIGR01549">
    <property type="entry name" value="HAD-SF-IA-v1"/>
    <property type="match status" value="1"/>
</dbReference>
<dbReference type="Pfam" id="PF00702">
    <property type="entry name" value="Hydrolase"/>
    <property type="match status" value="1"/>
</dbReference>
<dbReference type="InterPro" id="IPR036412">
    <property type="entry name" value="HAD-like_sf"/>
</dbReference>
<dbReference type="NCBIfam" id="TIGR01509">
    <property type="entry name" value="HAD-SF-IA-v3"/>
    <property type="match status" value="1"/>
</dbReference>
<dbReference type="AlphaFoldDB" id="A0A517Z7G4"/>
<sequence>MAPHVPLRTILFDLGNVLVHFSHERMYTQIGQICGLPQAEMRTQVEESGLHIEFECGRLSECEFHERLQQQLGRSIDRPDLRRTVADIFELNEAMMPVLDRLREAGLRLVLLSNTNETHITWVRERFNVLDRFDALVLSYEVGAVKPDDAIYRAALEAIDCDPTECFYTDDIADYVHKARGHGLQAEVFTGVSELRRHLMERGLNV</sequence>
<name>A0A517Z7G4_9PLAN</name>